<accession>A0A2P5GW32</accession>
<dbReference type="AlphaFoldDB" id="A0A2P5GW32"/>
<dbReference type="InterPro" id="IPR007407">
    <property type="entry name" value="DUF459"/>
</dbReference>
<dbReference type="EMBL" id="PQGD01000001">
    <property type="protein sequence ID" value="POP50742.1"/>
    <property type="molecule type" value="Genomic_DNA"/>
</dbReference>
<evidence type="ECO:0000313" key="4">
    <source>
        <dbReference type="Proteomes" id="UP000237073"/>
    </source>
</evidence>
<proteinExistence type="predicted"/>
<dbReference type="Proteomes" id="UP000237073">
    <property type="component" value="Unassembled WGS sequence"/>
</dbReference>
<protein>
    <submittedName>
        <fullName evidence="3">DUF459 domain-containing protein</fullName>
    </submittedName>
</protein>
<sequence length="343" mass="38440">MQTFDNITLFARVYKFLYIMLLSTLFVVWLNQRSLTLYWQQEFHEDAPWSAVRQPLWLKGGKILAAFYAGKEAVSGALDETPTAAFIPLIVFPHAPLQPSPAAISPPTAAPSLPVPHNDKEHIYLTAHGKVFFAGDSMMQGIAPHIMLALNKRYGIQSINKSKQSTGLTLPGFFDWPLTISETLQSEPDIELLVVFLGPNDPWSMKPDGGGQYLKFKSPEWEQLYRSRIERILQSAQQKQIPVIWIGPPNMRKKALSDGVAWLDTLYASAVTGAGQYYLPANDILGYQGDTYSDYQDKDGRKLKLRTGDGIHFTPYAQKLIAARVLSMINVEGAEQEKSVEQH</sequence>
<dbReference type="GO" id="GO:0016788">
    <property type="term" value="F:hydrolase activity, acting on ester bonds"/>
    <property type="evidence" value="ECO:0007669"/>
    <property type="project" value="UniProtKB-ARBA"/>
</dbReference>
<dbReference type="CDD" id="cd01829">
    <property type="entry name" value="SGNH_hydrolase_peri2"/>
    <property type="match status" value="1"/>
</dbReference>
<comment type="caution">
    <text evidence="3">The sequence shown here is derived from an EMBL/GenBank/DDBJ whole genome shotgun (WGS) entry which is preliminary data.</text>
</comment>
<feature type="transmembrane region" description="Helical" evidence="1">
    <location>
        <begin position="12"/>
        <end position="30"/>
    </location>
</feature>
<dbReference type="Gene3D" id="3.40.50.1110">
    <property type="entry name" value="SGNH hydrolase"/>
    <property type="match status" value="1"/>
</dbReference>
<dbReference type="EMBL" id="PQGE01000001">
    <property type="protein sequence ID" value="POP47730.1"/>
    <property type="molecule type" value="Genomic_DNA"/>
</dbReference>
<keyword evidence="1" id="KW-0812">Transmembrane</keyword>
<dbReference type="InterPro" id="IPR036514">
    <property type="entry name" value="SGNH_hydro_sf"/>
</dbReference>
<evidence type="ECO:0000313" key="2">
    <source>
        <dbReference type="EMBL" id="POP47730.1"/>
    </source>
</evidence>
<keyword evidence="1" id="KW-1133">Transmembrane helix</keyword>
<dbReference type="OrthoDB" id="445620at2"/>
<organism evidence="3 5">
    <name type="scientific">Superficieibacter electus</name>
    <dbReference type="NCBI Taxonomy" id="2022662"/>
    <lineage>
        <taxon>Bacteria</taxon>
        <taxon>Pseudomonadati</taxon>
        <taxon>Pseudomonadota</taxon>
        <taxon>Gammaproteobacteria</taxon>
        <taxon>Enterobacterales</taxon>
        <taxon>Enterobacteriaceae</taxon>
        <taxon>Superficieibacter</taxon>
    </lineage>
</organism>
<dbReference type="Proteomes" id="UP000247005">
    <property type="component" value="Unassembled WGS sequence"/>
</dbReference>
<evidence type="ECO:0000313" key="3">
    <source>
        <dbReference type="EMBL" id="POP50742.1"/>
    </source>
</evidence>
<dbReference type="RefSeq" id="WP_103674203.1">
    <property type="nucleotide sequence ID" value="NZ_PQGD01000001.1"/>
</dbReference>
<evidence type="ECO:0000256" key="1">
    <source>
        <dbReference type="SAM" id="Phobius"/>
    </source>
</evidence>
<dbReference type="Pfam" id="PF04311">
    <property type="entry name" value="DUF459"/>
    <property type="match status" value="1"/>
</dbReference>
<gene>
    <name evidence="3" type="ORF">CHU32_00875</name>
    <name evidence="2" type="ORF">CHU33_00875</name>
</gene>
<name>A0A2P5GW32_9ENTR</name>
<reference evidence="4 5" key="1">
    <citation type="submission" date="2018-01" db="EMBL/GenBank/DDBJ databases">
        <title>Superficieibacter electus gen. nov., sp. nov., an extended-spectrum beta-lactamase possessing member of the Enterobacteriaceae family, isolated from intensive care unit surfaces.</title>
        <authorList>
            <person name="Potter R.F."/>
            <person name="D'Souza A.W."/>
        </authorList>
    </citation>
    <scope>NUCLEOTIDE SEQUENCE [LARGE SCALE GENOMIC DNA]</scope>
    <source>
        <strain evidence="3 5">BP-1</strain>
        <strain evidence="2 4">BP-2</strain>
    </source>
</reference>
<evidence type="ECO:0000313" key="5">
    <source>
        <dbReference type="Proteomes" id="UP000247005"/>
    </source>
</evidence>
<keyword evidence="1" id="KW-0472">Membrane</keyword>
<dbReference type="SUPFAM" id="SSF52266">
    <property type="entry name" value="SGNH hydrolase"/>
    <property type="match status" value="1"/>
</dbReference>
<keyword evidence="4" id="KW-1185">Reference proteome</keyword>